<evidence type="ECO:0000313" key="2">
    <source>
        <dbReference type="Proteomes" id="UP001497700"/>
    </source>
</evidence>
<evidence type="ECO:0000313" key="1">
    <source>
        <dbReference type="EMBL" id="KAI4869518.1"/>
    </source>
</evidence>
<dbReference type="EMBL" id="MU393430">
    <property type="protein sequence ID" value="KAI4869518.1"/>
    <property type="molecule type" value="Genomic_DNA"/>
</dbReference>
<accession>A0ACB9ZET4</accession>
<reference evidence="1 2" key="1">
    <citation type="journal article" date="2022" name="New Phytol.">
        <title>Ecological generalism drives hyperdiversity of secondary metabolite gene clusters in xylarialean endophytes.</title>
        <authorList>
            <person name="Franco M.E.E."/>
            <person name="Wisecaver J.H."/>
            <person name="Arnold A.E."/>
            <person name="Ju Y.M."/>
            <person name="Slot J.C."/>
            <person name="Ahrendt S."/>
            <person name="Moore L.P."/>
            <person name="Eastman K.E."/>
            <person name="Scott K."/>
            <person name="Konkel Z."/>
            <person name="Mondo S.J."/>
            <person name="Kuo A."/>
            <person name="Hayes R.D."/>
            <person name="Haridas S."/>
            <person name="Andreopoulos B."/>
            <person name="Riley R."/>
            <person name="LaButti K."/>
            <person name="Pangilinan J."/>
            <person name="Lipzen A."/>
            <person name="Amirebrahimi M."/>
            <person name="Yan J."/>
            <person name="Adam C."/>
            <person name="Keymanesh K."/>
            <person name="Ng V."/>
            <person name="Louie K."/>
            <person name="Northen T."/>
            <person name="Drula E."/>
            <person name="Henrissat B."/>
            <person name="Hsieh H.M."/>
            <person name="Youens-Clark K."/>
            <person name="Lutzoni F."/>
            <person name="Miadlikowska J."/>
            <person name="Eastwood D.C."/>
            <person name="Hamelin R.C."/>
            <person name="Grigoriev I.V."/>
            <person name="U'Ren J.M."/>
        </authorList>
    </citation>
    <scope>NUCLEOTIDE SEQUENCE [LARGE SCALE GENOMIC DNA]</scope>
    <source>
        <strain evidence="1 2">CBS 119005</strain>
    </source>
</reference>
<comment type="caution">
    <text evidence="1">The sequence shown here is derived from an EMBL/GenBank/DDBJ whole genome shotgun (WGS) entry which is preliminary data.</text>
</comment>
<proteinExistence type="predicted"/>
<keyword evidence="2" id="KW-1185">Reference proteome</keyword>
<gene>
    <name evidence="1" type="ORF">F4820DRAFT_444117</name>
</gene>
<organism evidence="1 2">
    <name type="scientific">Hypoxylon rubiginosum</name>
    <dbReference type="NCBI Taxonomy" id="110542"/>
    <lineage>
        <taxon>Eukaryota</taxon>
        <taxon>Fungi</taxon>
        <taxon>Dikarya</taxon>
        <taxon>Ascomycota</taxon>
        <taxon>Pezizomycotina</taxon>
        <taxon>Sordariomycetes</taxon>
        <taxon>Xylariomycetidae</taxon>
        <taxon>Xylariales</taxon>
        <taxon>Hypoxylaceae</taxon>
        <taxon>Hypoxylon</taxon>
    </lineage>
</organism>
<dbReference type="Proteomes" id="UP001497700">
    <property type="component" value="Unassembled WGS sequence"/>
</dbReference>
<name>A0ACB9ZET4_9PEZI</name>
<sequence>MAKSSRASSRKANNQRLKAKVFSPVEEARAERLSAKLLELAAQPKPPAPEGGEMKIADDEDENAGGEEVKMDEDAAAPVVDVNANVMDVDIAKAVTSRRGDKKRVEKRRKTKSKIVFPKYGDRKRTKR</sequence>
<protein>
    <submittedName>
        <fullName evidence="1">Uncharacterized protein</fullName>
    </submittedName>
</protein>